<keyword evidence="1" id="KW-1133">Transmembrane helix</keyword>
<feature type="transmembrane region" description="Helical" evidence="1">
    <location>
        <begin position="380"/>
        <end position="396"/>
    </location>
</feature>
<keyword evidence="1" id="KW-0812">Transmembrane</keyword>
<dbReference type="RefSeq" id="WP_354144563.1">
    <property type="nucleotide sequence ID" value="NZ_JAZDQV010000005.1"/>
</dbReference>
<feature type="transmembrane region" description="Helical" evidence="1">
    <location>
        <begin position="34"/>
        <end position="56"/>
    </location>
</feature>
<accession>A0ABU7GED9</accession>
<feature type="transmembrane region" description="Helical" evidence="1">
    <location>
        <begin position="242"/>
        <end position="262"/>
    </location>
</feature>
<protein>
    <submittedName>
        <fullName evidence="3">DUF418 domain-containing protein</fullName>
    </submittedName>
</protein>
<organism evidence="3 4">
    <name type="scientific">Altererythrobacter litoralis</name>
    <dbReference type="NCBI Taxonomy" id="3113904"/>
    <lineage>
        <taxon>Bacteria</taxon>
        <taxon>Pseudomonadati</taxon>
        <taxon>Pseudomonadota</taxon>
        <taxon>Alphaproteobacteria</taxon>
        <taxon>Sphingomonadales</taxon>
        <taxon>Erythrobacteraceae</taxon>
        <taxon>Altererythrobacter</taxon>
    </lineage>
</organism>
<dbReference type="PANTHER" id="PTHR30590">
    <property type="entry name" value="INNER MEMBRANE PROTEIN"/>
    <property type="match status" value="1"/>
</dbReference>
<dbReference type="Proteomes" id="UP001343492">
    <property type="component" value="Unassembled WGS sequence"/>
</dbReference>
<feature type="domain" description="DUF418" evidence="2">
    <location>
        <begin position="259"/>
        <end position="420"/>
    </location>
</feature>
<keyword evidence="1" id="KW-0472">Membrane</keyword>
<feature type="transmembrane region" description="Helical" evidence="1">
    <location>
        <begin position="316"/>
        <end position="340"/>
    </location>
</feature>
<dbReference type="Pfam" id="PF04235">
    <property type="entry name" value="DUF418"/>
    <property type="match status" value="1"/>
</dbReference>
<reference evidence="3 4" key="1">
    <citation type="submission" date="2024-01" db="EMBL/GenBank/DDBJ databases">
        <title>The genome sequence of Erythrobacteraceae sp. strain 1XM1-14.</title>
        <authorList>
            <person name="Liu Y."/>
        </authorList>
    </citation>
    <scope>NUCLEOTIDE SEQUENCE [LARGE SCALE GENOMIC DNA]</scope>
    <source>
        <strain evidence="3 4">1XM1-14</strain>
    </source>
</reference>
<feature type="transmembrane region" description="Helical" evidence="1">
    <location>
        <begin position="352"/>
        <end position="374"/>
    </location>
</feature>
<keyword evidence="4" id="KW-1185">Reference proteome</keyword>
<dbReference type="PANTHER" id="PTHR30590:SF2">
    <property type="entry name" value="INNER MEMBRANE PROTEIN"/>
    <property type="match status" value="1"/>
</dbReference>
<proteinExistence type="predicted"/>
<feature type="transmembrane region" description="Helical" evidence="1">
    <location>
        <begin position="86"/>
        <end position="104"/>
    </location>
</feature>
<dbReference type="InterPro" id="IPR007349">
    <property type="entry name" value="DUF418"/>
</dbReference>
<feature type="transmembrane region" description="Helical" evidence="1">
    <location>
        <begin position="116"/>
        <end position="132"/>
    </location>
</feature>
<evidence type="ECO:0000313" key="3">
    <source>
        <dbReference type="EMBL" id="MEE1877467.1"/>
    </source>
</evidence>
<feature type="transmembrane region" description="Helical" evidence="1">
    <location>
        <begin position="138"/>
        <end position="154"/>
    </location>
</feature>
<dbReference type="EMBL" id="JAZDQV010000005">
    <property type="protein sequence ID" value="MEE1877467.1"/>
    <property type="molecule type" value="Genomic_DNA"/>
</dbReference>
<dbReference type="InterPro" id="IPR052529">
    <property type="entry name" value="Bact_Transport_Assoc"/>
</dbReference>
<evidence type="ECO:0000259" key="2">
    <source>
        <dbReference type="Pfam" id="PF04235"/>
    </source>
</evidence>
<sequence length="426" mass="47017">MNHADMPAANAGAGTVAPVVGADRIGSLDFIRGLAVMGILAANIVAFGQPSSAYMFPDAFLVPSGDQSGWLWISQFVLIDGKMRGLFTLLFGAGLYLFMERAWARGSTRWLQARRLFFLLLFGLAHFFLVWFGDILTYYALCGFIVLLCLRWSIKTQLVVGLGGYMLGALAYAAIFVPLHFIADTPMGDAASLTEIRSSLEESKADAFAEDAVEIGLISSGDYSGFVAHRITEHTFEPLANVLLFCMESIPLMLIGVALYRLGFFGGGFERRDMIRWGWVGLAVGGAIHIAIALWARQVGFTYYGNLAAFMGFSPLPRLFMVLGLAALLVAYSPGWTGWLGQRIVAAGRAAFSNYLGTSIVMLFVFHGWALGLYGELNRPQLYLVVLLAWVAMLAWSKPWLARFRYGPLEWLWRSLTYGKLFALRR</sequence>
<feature type="transmembrane region" description="Helical" evidence="1">
    <location>
        <begin position="274"/>
        <end position="296"/>
    </location>
</feature>
<gene>
    <name evidence="3" type="ORF">VRS74_07190</name>
</gene>
<comment type="caution">
    <text evidence="3">The sequence shown here is derived from an EMBL/GenBank/DDBJ whole genome shotgun (WGS) entry which is preliminary data.</text>
</comment>
<evidence type="ECO:0000256" key="1">
    <source>
        <dbReference type="SAM" id="Phobius"/>
    </source>
</evidence>
<evidence type="ECO:0000313" key="4">
    <source>
        <dbReference type="Proteomes" id="UP001343492"/>
    </source>
</evidence>
<name>A0ABU7GED9_9SPHN</name>
<feature type="transmembrane region" description="Helical" evidence="1">
    <location>
        <begin position="161"/>
        <end position="183"/>
    </location>
</feature>